<dbReference type="PRINTS" id="PR00086">
    <property type="entry name" value="LLDHDRGNASE"/>
</dbReference>
<feature type="binding site" evidence="10">
    <location>
        <begin position="12"/>
        <end position="17"/>
    </location>
    <ligand>
        <name>NAD(+)</name>
        <dbReference type="ChEBI" id="CHEBI:57540"/>
    </ligand>
</feature>
<dbReference type="GO" id="GO:0004459">
    <property type="term" value="F:L-lactate dehydrogenase (NAD+) activity"/>
    <property type="evidence" value="ECO:0007669"/>
    <property type="project" value="UniProtKB-UniRule"/>
</dbReference>
<feature type="active site" description="Proton acceptor" evidence="8 9">
    <location>
        <position position="178"/>
    </location>
</feature>
<dbReference type="InterPro" id="IPR022383">
    <property type="entry name" value="Lactate/malate_DH_C"/>
</dbReference>
<evidence type="ECO:0000256" key="7">
    <source>
        <dbReference type="ARBA" id="ARBA00049258"/>
    </source>
</evidence>
<evidence type="ECO:0000256" key="2">
    <source>
        <dbReference type="ARBA" id="ARBA00006054"/>
    </source>
</evidence>
<protein>
    <recommendedName>
        <fullName evidence="3 8">L-lactate dehydrogenase</fullName>
        <shortName evidence="8">L-LDH</shortName>
        <ecNumber evidence="3 8">1.1.1.27</ecNumber>
    </recommendedName>
</protein>
<dbReference type="CDD" id="cd05291">
    <property type="entry name" value="HicDH_like"/>
    <property type="match status" value="1"/>
</dbReference>
<dbReference type="InterPro" id="IPR015955">
    <property type="entry name" value="Lactate_DH/Glyco_Ohase_4_C"/>
</dbReference>
<keyword evidence="14" id="KW-1185">Reference proteome</keyword>
<comment type="subunit">
    <text evidence="8">Homotetramer.</text>
</comment>
<keyword evidence="8" id="KW-0963">Cytoplasm</keyword>
<dbReference type="AlphaFoldDB" id="A0A0L0QTZ8"/>
<dbReference type="InterPro" id="IPR001557">
    <property type="entry name" value="L-lactate/malate_DH"/>
</dbReference>
<name>A0A0L0QTZ8_VIRPA</name>
<proteinExistence type="inferred from homology"/>
<evidence type="ECO:0000256" key="8">
    <source>
        <dbReference type="HAMAP-Rule" id="MF_00488"/>
    </source>
</evidence>
<dbReference type="OrthoDB" id="9802969at2"/>
<evidence type="ECO:0000313" key="13">
    <source>
        <dbReference type="EMBL" id="KNE22059.1"/>
    </source>
</evidence>
<dbReference type="UniPathway" id="UPA00554">
    <property type="reaction ID" value="UER00611"/>
</dbReference>
<dbReference type="Pfam" id="PF02866">
    <property type="entry name" value="Ldh_1_C"/>
    <property type="match status" value="1"/>
</dbReference>
<comment type="function">
    <text evidence="8">Catalyzes the conversion of lactate to pyruvate.</text>
</comment>
<feature type="binding site" evidence="8">
    <location>
        <begin position="151"/>
        <end position="154"/>
    </location>
    <ligand>
        <name>substrate</name>
    </ligand>
</feature>
<feature type="domain" description="Lactate/malate dehydrogenase N-terminal" evidence="11">
    <location>
        <begin position="7"/>
        <end position="145"/>
    </location>
</feature>
<evidence type="ECO:0000256" key="1">
    <source>
        <dbReference type="ARBA" id="ARBA00004843"/>
    </source>
</evidence>
<dbReference type="GO" id="GO:0006089">
    <property type="term" value="P:lactate metabolic process"/>
    <property type="evidence" value="ECO:0007669"/>
    <property type="project" value="TreeGrafter"/>
</dbReference>
<reference evidence="14" key="1">
    <citation type="submission" date="2015-07" db="EMBL/GenBank/DDBJ databases">
        <title>Fjat-10053 dsm26.</title>
        <authorList>
            <person name="Liu B."/>
            <person name="Wang J."/>
            <person name="Zhu Y."/>
            <person name="Liu G."/>
            <person name="Chen Q."/>
            <person name="Chen Z."/>
            <person name="Lan J."/>
            <person name="Che J."/>
            <person name="Ge C."/>
            <person name="Shi H."/>
            <person name="Pan Z."/>
            <person name="Liu X."/>
        </authorList>
    </citation>
    <scope>NUCLEOTIDE SEQUENCE [LARGE SCALE GENOMIC DNA]</scope>
    <source>
        <strain evidence="14">DSM 26</strain>
    </source>
</reference>
<dbReference type="RefSeq" id="WP_050350343.1">
    <property type="nucleotide sequence ID" value="NZ_BOSN01000005.1"/>
</dbReference>
<dbReference type="InterPro" id="IPR018177">
    <property type="entry name" value="L-lactate_DH_AS"/>
</dbReference>
<evidence type="ECO:0000256" key="6">
    <source>
        <dbReference type="ARBA" id="ARBA00023027"/>
    </source>
</evidence>
<dbReference type="SUPFAM" id="SSF51735">
    <property type="entry name" value="NAD(P)-binding Rossmann-fold domains"/>
    <property type="match status" value="1"/>
</dbReference>
<feature type="binding site" evidence="8 10">
    <location>
        <position position="37"/>
    </location>
    <ligand>
        <name>NAD(+)</name>
        <dbReference type="ChEBI" id="CHEBI:57540"/>
    </ligand>
</feature>
<dbReference type="GeneID" id="66869811"/>
<dbReference type="Gene3D" id="3.90.110.10">
    <property type="entry name" value="Lactate dehydrogenase/glycoside hydrolase, family 4, C-terminal"/>
    <property type="match status" value="1"/>
</dbReference>
<comment type="subcellular location">
    <subcellularLocation>
        <location evidence="8">Cytoplasm</location>
    </subcellularLocation>
</comment>
<dbReference type="InterPro" id="IPR001236">
    <property type="entry name" value="Lactate/malate_DH_N"/>
</dbReference>
<dbReference type="PATRIC" id="fig|1473.5.peg.3858"/>
<comment type="caution">
    <text evidence="13">The sequence shown here is derived from an EMBL/GenBank/DDBJ whole genome shotgun (WGS) entry which is preliminary data.</text>
</comment>
<evidence type="ECO:0000256" key="3">
    <source>
        <dbReference type="ARBA" id="ARBA00012967"/>
    </source>
</evidence>
<evidence type="ECO:0000256" key="10">
    <source>
        <dbReference type="PIRSR" id="PIRSR000102-3"/>
    </source>
</evidence>
<evidence type="ECO:0000256" key="9">
    <source>
        <dbReference type="PIRSR" id="PIRSR000102-1"/>
    </source>
</evidence>
<feature type="binding site" evidence="8">
    <location>
        <position position="91"/>
    </location>
    <ligand>
        <name>substrate</name>
    </ligand>
</feature>
<dbReference type="Gene3D" id="3.40.50.720">
    <property type="entry name" value="NAD(P)-binding Rossmann-like Domain"/>
    <property type="match status" value="1"/>
</dbReference>
<comment type="pathway">
    <text evidence="1 8">Fermentation; pyruvate fermentation to lactate; (S)-lactate from pyruvate: step 1/1.</text>
</comment>
<dbReference type="PROSITE" id="PS00064">
    <property type="entry name" value="L_LDH"/>
    <property type="match status" value="1"/>
</dbReference>
<evidence type="ECO:0000256" key="5">
    <source>
        <dbReference type="ARBA" id="ARBA00023002"/>
    </source>
</evidence>
<dbReference type="GO" id="GO:0006096">
    <property type="term" value="P:glycolytic process"/>
    <property type="evidence" value="ECO:0007669"/>
    <property type="project" value="UniProtKB-UniRule"/>
</dbReference>
<dbReference type="HAMAP" id="MF_00488">
    <property type="entry name" value="Lactate_dehydrog"/>
    <property type="match status" value="1"/>
</dbReference>
<feature type="binding site" evidence="8">
    <location>
        <position position="146"/>
    </location>
    <ligand>
        <name>NAD(+)</name>
        <dbReference type="ChEBI" id="CHEBI:57540"/>
    </ligand>
</feature>
<dbReference type="NCBIfam" id="TIGR01771">
    <property type="entry name" value="L-LDH-NAD"/>
    <property type="match status" value="1"/>
</dbReference>
<comment type="caution">
    <text evidence="8">Lacks conserved residue(s) required for the propagation of feature annotation.</text>
</comment>
<dbReference type="SUPFAM" id="SSF56327">
    <property type="entry name" value="LDH C-terminal domain-like"/>
    <property type="match status" value="1"/>
</dbReference>
<comment type="similarity">
    <text evidence="2 8">Belongs to the LDH/MDH superfamily. LDH family.</text>
</comment>
<dbReference type="InterPro" id="IPR011304">
    <property type="entry name" value="L-lactate_DH"/>
</dbReference>
<accession>A0A0L0QTZ8</accession>
<dbReference type="InterPro" id="IPR036291">
    <property type="entry name" value="NAD(P)-bd_dom_sf"/>
</dbReference>
<gene>
    <name evidence="8 13" type="primary">ldh</name>
    <name evidence="13" type="ORF">AFK71_04470</name>
</gene>
<dbReference type="PANTHER" id="PTHR43128">
    <property type="entry name" value="L-2-HYDROXYCARBOXYLATE DEHYDROGENASE (NAD(P)(+))"/>
    <property type="match status" value="1"/>
</dbReference>
<dbReference type="NCBIfam" id="NF000824">
    <property type="entry name" value="PRK00066.1"/>
    <property type="match status" value="1"/>
</dbReference>
<dbReference type="EMBL" id="LGTO01000004">
    <property type="protein sequence ID" value="KNE22059.1"/>
    <property type="molecule type" value="Genomic_DNA"/>
</dbReference>
<dbReference type="Proteomes" id="UP000036780">
    <property type="component" value="Unassembled WGS sequence"/>
</dbReference>
<feature type="binding site" evidence="8">
    <location>
        <position position="42"/>
    </location>
    <ligand>
        <name>NAD(+)</name>
        <dbReference type="ChEBI" id="CHEBI:57540"/>
    </ligand>
</feature>
<keyword evidence="5 8" id="KW-0560">Oxidoreductase</keyword>
<dbReference type="PIRSF" id="PIRSF000102">
    <property type="entry name" value="Lac_mal_DH"/>
    <property type="match status" value="1"/>
</dbReference>
<dbReference type="GO" id="GO:0005737">
    <property type="term" value="C:cytoplasm"/>
    <property type="evidence" value="ECO:0007669"/>
    <property type="project" value="UniProtKB-SubCell"/>
</dbReference>
<evidence type="ECO:0000256" key="4">
    <source>
        <dbReference type="ARBA" id="ARBA00022533"/>
    </source>
</evidence>
<organism evidence="13 14">
    <name type="scientific">Virgibacillus pantothenticus</name>
    <dbReference type="NCBI Taxonomy" id="1473"/>
    <lineage>
        <taxon>Bacteria</taxon>
        <taxon>Bacillati</taxon>
        <taxon>Bacillota</taxon>
        <taxon>Bacilli</taxon>
        <taxon>Bacillales</taxon>
        <taxon>Bacillaceae</taxon>
        <taxon>Virgibacillus</taxon>
    </lineage>
</organism>
<comment type="catalytic activity">
    <reaction evidence="7 8">
        <text>(S)-lactate + NAD(+) = pyruvate + NADH + H(+)</text>
        <dbReference type="Rhea" id="RHEA:23444"/>
        <dbReference type="ChEBI" id="CHEBI:15361"/>
        <dbReference type="ChEBI" id="CHEBI:15378"/>
        <dbReference type="ChEBI" id="CHEBI:16651"/>
        <dbReference type="ChEBI" id="CHEBI:57540"/>
        <dbReference type="ChEBI" id="CHEBI:57945"/>
        <dbReference type="EC" id="1.1.1.27"/>
    </reaction>
</comment>
<feature type="binding site" evidence="8">
    <location>
        <begin position="123"/>
        <end position="126"/>
    </location>
    <ligand>
        <name>substrate</name>
    </ligand>
</feature>
<dbReference type="PANTHER" id="PTHR43128:SF16">
    <property type="entry name" value="L-LACTATE DEHYDROGENASE"/>
    <property type="match status" value="1"/>
</dbReference>
<dbReference type="FunFam" id="3.40.50.720:FF:000018">
    <property type="entry name" value="Malate dehydrogenase"/>
    <property type="match status" value="1"/>
</dbReference>
<feature type="binding site" evidence="8">
    <location>
        <position position="16"/>
    </location>
    <ligand>
        <name>NAD(+)</name>
        <dbReference type="ChEBI" id="CHEBI:57540"/>
    </ligand>
</feature>
<dbReference type="Pfam" id="PF00056">
    <property type="entry name" value="Ldh_1_N"/>
    <property type="match status" value="1"/>
</dbReference>
<evidence type="ECO:0000259" key="11">
    <source>
        <dbReference type="Pfam" id="PF00056"/>
    </source>
</evidence>
<evidence type="ECO:0000313" key="14">
    <source>
        <dbReference type="Proteomes" id="UP000036780"/>
    </source>
</evidence>
<sequence>MQKLLRKVAILGTGFVGSSTAYSLINQGICDELMLIDIKQEKALGESLDLIHCMDFLPSRTNVYSGTVQDTTDMDIIIVSAGPPPKENQTRLDTLETGVKIMNDTIPKIMAAGFNGVFLIATNPVDIITYHIWKLSGLPRHQVIGTGTSIDSSRLKTYLAQLLEVDVRSIQAYTMGEHGDSQFAAWSHCTVGGKPLIQIINESPDKYASLDLDQLVEKVKRVGFEILKRKGTTYYGIGNALAFFAAQIFNDSQRIIATSCILDGEYKEANIATGVPAVIGRNGIQQIVELRLTDKEQQMFDHSNNVLRDYMRRIGYSAIT</sequence>
<feature type="binding site" evidence="8">
    <location>
        <position position="233"/>
    </location>
    <ligand>
        <name>substrate</name>
    </ligand>
</feature>
<keyword evidence="6 8" id="KW-0520">NAD</keyword>
<keyword evidence="4" id="KW-0021">Allosteric enzyme</keyword>
<evidence type="ECO:0000259" key="12">
    <source>
        <dbReference type="Pfam" id="PF02866"/>
    </source>
</evidence>
<dbReference type="EC" id="1.1.1.27" evidence="3 8"/>
<feature type="binding site" evidence="8">
    <location>
        <begin position="121"/>
        <end position="123"/>
    </location>
    <ligand>
        <name>NAD(+)</name>
        <dbReference type="ChEBI" id="CHEBI:57540"/>
    </ligand>
</feature>
<feature type="domain" description="Lactate/malate dehydrogenase C-terminal" evidence="12">
    <location>
        <begin position="148"/>
        <end position="311"/>
    </location>
</feature>